<dbReference type="Gene3D" id="3.40.50.720">
    <property type="entry name" value="NAD(P)-binding Rossmann-like Domain"/>
    <property type="match status" value="1"/>
</dbReference>
<feature type="domain" description="Gfo/Idh/MocA-like oxidoreductase N-terminal" evidence="1">
    <location>
        <begin position="2"/>
        <end position="116"/>
    </location>
</feature>
<reference evidence="4" key="1">
    <citation type="submission" date="2016-10" db="EMBL/GenBank/DDBJ databases">
        <authorList>
            <person name="Varghese N."/>
            <person name="Submissions S."/>
        </authorList>
    </citation>
    <scope>NUCLEOTIDE SEQUENCE [LARGE SCALE GENOMIC DNA]</scope>
    <source>
        <strain evidence="4">DSM 23664</strain>
    </source>
</reference>
<dbReference type="Gene3D" id="3.30.360.10">
    <property type="entry name" value="Dihydrodipicolinate Reductase, domain 2"/>
    <property type="match status" value="1"/>
</dbReference>
<dbReference type="AlphaFoldDB" id="A0A1I1FK00"/>
<sequence length="342" mass="39006">MLRVGLIGLGDVSPVHVHAIHASDYGELVAVCDTNMELSSNFPEIPFFANVDRMLEKMNLDVVHLCLPHDLHYPITQKCVSHDVHVYLEKPVAMTYEEALKQLEVMKQTDKKICVSFQNRYNASFIRLMEILENEDVGEVTSIKGLVTWFRPESYYTSKPWRGQKDRAGYGSIINQSIHTLDLIQLIGGDLKSCKAVLSNLTDYDIEVEDTASATFTFTSGVKAFFHATNAYTENSSVEIQVITEKEKFTIKDSRLYITNDEGRKEVIIEDDKLPGSKFYYGAGHMHLIDRFYESILNDTDDYVTIEDSIPSMQMIKLMDLSSNNTKRPERIELEEINYVTS</sequence>
<dbReference type="PANTHER" id="PTHR43249">
    <property type="entry name" value="UDP-N-ACETYL-2-AMINO-2-DEOXY-D-GLUCURONATE OXIDASE"/>
    <property type="match status" value="1"/>
</dbReference>
<dbReference type="STRING" id="753702.SAMN04488102_10261"/>
<evidence type="ECO:0000313" key="3">
    <source>
        <dbReference type="EMBL" id="SFB97433.1"/>
    </source>
</evidence>
<protein>
    <submittedName>
        <fullName evidence="3">Predicted dehydrogenase</fullName>
    </submittedName>
</protein>
<organism evidence="3 4">
    <name type="scientific">Alkalibacterium subtropicum</name>
    <dbReference type="NCBI Taxonomy" id="753702"/>
    <lineage>
        <taxon>Bacteria</taxon>
        <taxon>Bacillati</taxon>
        <taxon>Bacillota</taxon>
        <taxon>Bacilli</taxon>
        <taxon>Lactobacillales</taxon>
        <taxon>Carnobacteriaceae</taxon>
        <taxon>Alkalibacterium</taxon>
    </lineage>
</organism>
<dbReference type="PANTHER" id="PTHR43249:SF1">
    <property type="entry name" value="D-GLUCOSIDE 3-DEHYDROGENASE"/>
    <property type="match status" value="1"/>
</dbReference>
<dbReference type="InterPro" id="IPR036291">
    <property type="entry name" value="NAD(P)-bd_dom_sf"/>
</dbReference>
<dbReference type="Pfam" id="PF22725">
    <property type="entry name" value="GFO_IDH_MocA_C3"/>
    <property type="match status" value="1"/>
</dbReference>
<evidence type="ECO:0000259" key="1">
    <source>
        <dbReference type="Pfam" id="PF01408"/>
    </source>
</evidence>
<dbReference type="Pfam" id="PF01408">
    <property type="entry name" value="GFO_IDH_MocA"/>
    <property type="match status" value="1"/>
</dbReference>
<name>A0A1I1FK00_9LACT</name>
<keyword evidence="4" id="KW-1185">Reference proteome</keyword>
<dbReference type="SUPFAM" id="SSF55347">
    <property type="entry name" value="Glyceraldehyde-3-phosphate dehydrogenase-like, C-terminal domain"/>
    <property type="match status" value="1"/>
</dbReference>
<dbReference type="RefSeq" id="WP_091528327.1">
    <property type="nucleotide sequence ID" value="NZ_FOLT01000002.1"/>
</dbReference>
<evidence type="ECO:0000313" key="4">
    <source>
        <dbReference type="Proteomes" id="UP000199612"/>
    </source>
</evidence>
<dbReference type="InterPro" id="IPR052515">
    <property type="entry name" value="Gfo/Idh/MocA_Oxidoreductase"/>
</dbReference>
<dbReference type="InterPro" id="IPR000683">
    <property type="entry name" value="Gfo/Idh/MocA-like_OxRdtase_N"/>
</dbReference>
<dbReference type="Proteomes" id="UP000199612">
    <property type="component" value="Unassembled WGS sequence"/>
</dbReference>
<dbReference type="InterPro" id="IPR055170">
    <property type="entry name" value="GFO_IDH_MocA-like_dom"/>
</dbReference>
<dbReference type="OrthoDB" id="9815825at2"/>
<dbReference type="GO" id="GO:0000166">
    <property type="term" value="F:nucleotide binding"/>
    <property type="evidence" value="ECO:0007669"/>
    <property type="project" value="InterPro"/>
</dbReference>
<accession>A0A1I1FK00</accession>
<proteinExistence type="predicted"/>
<dbReference type="SUPFAM" id="SSF51735">
    <property type="entry name" value="NAD(P)-binding Rossmann-fold domains"/>
    <property type="match status" value="1"/>
</dbReference>
<gene>
    <name evidence="3" type="ORF">SAMN04488102_10261</name>
</gene>
<dbReference type="EMBL" id="FOLT01000002">
    <property type="protein sequence ID" value="SFB97433.1"/>
    <property type="molecule type" value="Genomic_DNA"/>
</dbReference>
<evidence type="ECO:0000259" key="2">
    <source>
        <dbReference type="Pfam" id="PF22725"/>
    </source>
</evidence>
<feature type="domain" description="GFO/IDH/MocA-like oxidoreductase" evidence="2">
    <location>
        <begin position="126"/>
        <end position="248"/>
    </location>
</feature>